<proteinExistence type="predicted"/>
<dbReference type="Pfam" id="PF00005">
    <property type="entry name" value="ABC_tran"/>
    <property type="match status" value="1"/>
</dbReference>
<feature type="domain" description="ABC transporter" evidence="7">
    <location>
        <begin position="10"/>
        <end position="206"/>
    </location>
</feature>
<evidence type="ECO:0000256" key="3">
    <source>
        <dbReference type="ARBA" id="ARBA00022748"/>
    </source>
</evidence>
<evidence type="ECO:0000256" key="5">
    <source>
        <dbReference type="ARBA" id="ARBA00022967"/>
    </source>
</evidence>
<dbReference type="PANTHER" id="PTHR43499:SF1">
    <property type="entry name" value="ABC TRANSPORTER I FAMILY MEMBER 1"/>
    <property type="match status" value="1"/>
</dbReference>
<accession>A0A212QQH1</accession>
<evidence type="ECO:0000313" key="9">
    <source>
        <dbReference type="Proteomes" id="UP000197065"/>
    </source>
</evidence>
<dbReference type="Gene3D" id="3.40.50.300">
    <property type="entry name" value="P-loop containing nucleotide triphosphate hydrolases"/>
    <property type="match status" value="1"/>
</dbReference>
<evidence type="ECO:0000256" key="4">
    <source>
        <dbReference type="ARBA" id="ARBA00022840"/>
    </source>
</evidence>
<dbReference type="EMBL" id="FYEH01000002">
    <property type="protein sequence ID" value="SNB61729.1"/>
    <property type="molecule type" value="Genomic_DNA"/>
</dbReference>
<evidence type="ECO:0000256" key="1">
    <source>
        <dbReference type="ARBA" id="ARBA00022448"/>
    </source>
</evidence>
<dbReference type="InterPro" id="IPR003593">
    <property type="entry name" value="AAA+_ATPase"/>
</dbReference>
<dbReference type="RefSeq" id="WP_088560202.1">
    <property type="nucleotide sequence ID" value="NZ_FYEH01000002.1"/>
</dbReference>
<keyword evidence="5" id="KW-1278">Translocase</keyword>
<sequence>MPDRFEQGRLAIADLACSRGGRLLFEGLDLRLDAGDLLLVRGPNGSGKTSLLHLLAGMASPSAGNVLWNESPIAEDLPAHRARLHRLTLSDGLKGALTAGENLRYATRLLNGAGDVGAALEALDLAGLAMRPVRFLSTGQRRRVALARLTTVARPLWLLDEPETGLDQANRQRLTDLIAAQRREGGIVVLVSHADLDLDPTVSLDFEP</sequence>
<gene>
    <name evidence="8" type="ORF">SAMN07250955_102374</name>
</gene>
<dbReference type="SMART" id="SM00382">
    <property type="entry name" value="AAA"/>
    <property type="match status" value="1"/>
</dbReference>
<dbReference type="InterPro" id="IPR005895">
    <property type="entry name" value="ABC_transptr_haem_export_CcmA"/>
</dbReference>
<dbReference type="GO" id="GO:0022857">
    <property type="term" value="F:transmembrane transporter activity"/>
    <property type="evidence" value="ECO:0007669"/>
    <property type="project" value="InterPro"/>
</dbReference>
<name>A0A212QQH1_9PROT</name>
<keyword evidence="1" id="KW-0813">Transport</keyword>
<dbReference type="PROSITE" id="PS50893">
    <property type="entry name" value="ABC_TRANSPORTER_2"/>
    <property type="match status" value="1"/>
</dbReference>
<dbReference type="PANTHER" id="PTHR43499">
    <property type="entry name" value="ABC TRANSPORTER I FAMILY MEMBER 1"/>
    <property type="match status" value="1"/>
</dbReference>
<dbReference type="OrthoDB" id="9800654at2"/>
<reference evidence="8 9" key="1">
    <citation type="submission" date="2017-06" db="EMBL/GenBank/DDBJ databases">
        <authorList>
            <person name="Kim H.J."/>
            <person name="Triplett B.A."/>
        </authorList>
    </citation>
    <scope>NUCLEOTIDE SEQUENCE [LARGE SCALE GENOMIC DNA]</scope>
    <source>
        <strain evidence="8 9">B29T1</strain>
    </source>
</reference>
<dbReference type="GO" id="GO:0016887">
    <property type="term" value="F:ATP hydrolysis activity"/>
    <property type="evidence" value="ECO:0007669"/>
    <property type="project" value="InterPro"/>
</dbReference>
<keyword evidence="9" id="KW-1185">Reference proteome</keyword>
<evidence type="ECO:0000256" key="2">
    <source>
        <dbReference type="ARBA" id="ARBA00022741"/>
    </source>
</evidence>
<dbReference type="GO" id="GO:0005524">
    <property type="term" value="F:ATP binding"/>
    <property type="evidence" value="ECO:0007669"/>
    <property type="project" value="UniProtKB-KW"/>
</dbReference>
<dbReference type="InterPro" id="IPR003439">
    <property type="entry name" value="ABC_transporter-like_ATP-bd"/>
</dbReference>
<evidence type="ECO:0000313" key="8">
    <source>
        <dbReference type="EMBL" id="SNB61729.1"/>
    </source>
</evidence>
<keyword evidence="4" id="KW-0067">ATP-binding</keyword>
<dbReference type="GO" id="GO:0017004">
    <property type="term" value="P:cytochrome complex assembly"/>
    <property type="evidence" value="ECO:0007669"/>
    <property type="project" value="UniProtKB-KW"/>
</dbReference>
<dbReference type="InterPro" id="IPR027417">
    <property type="entry name" value="P-loop_NTPase"/>
</dbReference>
<keyword evidence="3" id="KW-0201">Cytochrome c-type biogenesis</keyword>
<evidence type="ECO:0000256" key="6">
    <source>
        <dbReference type="ARBA" id="ARBA00023136"/>
    </source>
</evidence>
<keyword evidence="2" id="KW-0547">Nucleotide-binding</keyword>
<dbReference type="SUPFAM" id="SSF52540">
    <property type="entry name" value="P-loop containing nucleoside triphosphate hydrolases"/>
    <property type="match status" value="1"/>
</dbReference>
<dbReference type="Proteomes" id="UP000197065">
    <property type="component" value="Unassembled WGS sequence"/>
</dbReference>
<dbReference type="NCBIfam" id="TIGR01189">
    <property type="entry name" value="ccmA"/>
    <property type="match status" value="1"/>
</dbReference>
<keyword evidence="6" id="KW-0472">Membrane</keyword>
<protein>
    <submittedName>
        <fullName evidence="8">Heme exporter protein A</fullName>
    </submittedName>
</protein>
<evidence type="ECO:0000259" key="7">
    <source>
        <dbReference type="PROSITE" id="PS50893"/>
    </source>
</evidence>
<organism evidence="8 9">
    <name type="scientific">Arboricoccus pini</name>
    <dbReference type="NCBI Taxonomy" id="1963835"/>
    <lineage>
        <taxon>Bacteria</taxon>
        <taxon>Pseudomonadati</taxon>
        <taxon>Pseudomonadota</taxon>
        <taxon>Alphaproteobacteria</taxon>
        <taxon>Geminicoccales</taxon>
        <taxon>Geminicoccaceae</taxon>
        <taxon>Arboricoccus</taxon>
    </lineage>
</organism>
<dbReference type="AlphaFoldDB" id="A0A212QQH1"/>